<accession>A0AAJ0IC49</accession>
<feature type="compositionally biased region" description="Basic and acidic residues" evidence="1">
    <location>
        <begin position="60"/>
        <end position="73"/>
    </location>
</feature>
<dbReference type="AlphaFoldDB" id="A0AAJ0IC49"/>
<dbReference type="EMBL" id="JAULSX010000003">
    <property type="protein sequence ID" value="KAK3495395.1"/>
    <property type="molecule type" value="Genomic_DNA"/>
</dbReference>
<feature type="compositionally biased region" description="Basic and acidic residues" evidence="1">
    <location>
        <begin position="145"/>
        <end position="174"/>
    </location>
</feature>
<evidence type="ECO:0000256" key="1">
    <source>
        <dbReference type="SAM" id="MobiDB-lite"/>
    </source>
</evidence>
<evidence type="ECO:0000313" key="2">
    <source>
        <dbReference type="EMBL" id="KAK3495395.1"/>
    </source>
</evidence>
<protein>
    <submittedName>
        <fullName evidence="2">Uncharacterized protein</fullName>
    </submittedName>
</protein>
<proteinExistence type="predicted"/>
<dbReference type="GeneID" id="87869817"/>
<feature type="region of interest" description="Disordered" evidence="1">
    <location>
        <begin position="1"/>
        <end position="198"/>
    </location>
</feature>
<comment type="caution">
    <text evidence="2">The sequence shown here is derived from an EMBL/GenBank/DDBJ whole genome shotgun (WGS) entry which is preliminary data.</text>
</comment>
<feature type="compositionally biased region" description="Basic and acidic residues" evidence="1">
    <location>
        <begin position="16"/>
        <end position="28"/>
    </location>
</feature>
<dbReference type="Proteomes" id="UP001285908">
    <property type="component" value="Unassembled WGS sequence"/>
</dbReference>
<dbReference type="RefSeq" id="XP_062694824.1">
    <property type="nucleotide sequence ID" value="XM_062832195.1"/>
</dbReference>
<evidence type="ECO:0000313" key="3">
    <source>
        <dbReference type="Proteomes" id="UP001285908"/>
    </source>
</evidence>
<keyword evidence="3" id="KW-1185">Reference proteome</keyword>
<reference evidence="2 3" key="1">
    <citation type="journal article" date="2023" name="Mol. Phylogenet. Evol.">
        <title>Genome-scale phylogeny and comparative genomics of the fungal order Sordariales.</title>
        <authorList>
            <person name="Hensen N."/>
            <person name="Bonometti L."/>
            <person name="Westerberg I."/>
            <person name="Brannstrom I.O."/>
            <person name="Guillou S."/>
            <person name="Cros-Aarteil S."/>
            <person name="Calhoun S."/>
            <person name="Haridas S."/>
            <person name="Kuo A."/>
            <person name="Mondo S."/>
            <person name="Pangilinan J."/>
            <person name="Riley R."/>
            <person name="LaButti K."/>
            <person name="Andreopoulos B."/>
            <person name="Lipzen A."/>
            <person name="Chen C."/>
            <person name="Yan M."/>
            <person name="Daum C."/>
            <person name="Ng V."/>
            <person name="Clum A."/>
            <person name="Steindorff A."/>
            <person name="Ohm R.A."/>
            <person name="Martin F."/>
            <person name="Silar P."/>
            <person name="Natvig D.O."/>
            <person name="Lalanne C."/>
            <person name="Gautier V."/>
            <person name="Ament-Velasquez S.L."/>
            <person name="Kruys A."/>
            <person name="Hutchinson M.I."/>
            <person name="Powell A.J."/>
            <person name="Barry K."/>
            <person name="Miller A.N."/>
            <person name="Grigoriev I.V."/>
            <person name="Debuchy R."/>
            <person name="Gladieux P."/>
            <person name="Hiltunen Thoren M."/>
            <person name="Johannesson H."/>
        </authorList>
    </citation>
    <scope>NUCLEOTIDE SEQUENCE [LARGE SCALE GENOMIC DNA]</scope>
    <source>
        <strain evidence="2 3">FGSC 10403</strain>
    </source>
</reference>
<gene>
    <name evidence="2" type="ORF">B0T23DRAFT_130900</name>
</gene>
<feature type="compositionally biased region" description="Polar residues" evidence="1">
    <location>
        <begin position="186"/>
        <end position="198"/>
    </location>
</feature>
<feature type="compositionally biased region" description="Polar residues" evidence="1">
    <location>
        <begin position="112"/>
        <end position="124"/>
    </location>
</feature>
<sequence length="198" mass="21127">MSAEQDQRPKSAASSKKSEDQQRGHQLTDDGPVAAGHQDAYHQLSDDQPEAGAADGEQEQQQKADKPKKENPLKKFMASLKSLNCAGKPSGDKKSKKNGASQEGGEDDDDNNTPNARPVSQSSLDSKKVAAEKNAPQIDVSPAVEDSHHQTGEHEGHKEDHGKEGEEKEQDNEKIASPVDAHPPALTTTAISATPPTL</sequence>
<organism evidence="2 3">
    <name type="scientific">Neurospora hispaniola</name>
    <dbReference type="NCBI Taxonomy" id="588809"/>
    <lineage>
        <taxon>Eukaryota</taxon>
        <taxon>Fungi</taxon>
        <taxon>Dikarya</taxon>
        <taxon>Ascomycota</taxon>
        <taxon>Pezizomycotina</taxon>
        <taxon>Sordariomycetes</taxon>
        <taxon>Sordariomycetidae</taxon>
        <taxon>Sordariales</taxon>
        <taxon>Sordariaceae</taxon>
        <taxon>Neurospora</taxon>
    </lineage>
</organism>
<name>A0AAJ0IC49_9PEZI</name>